<feature type="compositionally biased region" description="Polar residues" evidence="1">
    <location>
        <begin position="226"/>
        <end position="238"/>
    </location>
</feature>
<feature type="region of interest" description="Disordered" evidence="1">
    <location>
        <begin position="293"/>
        <end position="352"/>
    </location>
</feature>
<feature type="region of interest" description="Disordered" evidence="1">
    <location>
        <begin position="1502"/>
        <end position="1599"/>
    </location>
</feature>
<feature type="region of interest" description="Disordered" evidence="1">
    <location>
        <begin position="1203"/>
        <end position="1223"/>
    </location>
</feature>
<feature type="region of interest" description="Disordered" evidence="1">
    <location>
        <begin position="389"/>
        <end position="412"/>
    </location>
</feature>
<feature type="compositionally biased region" description="Polar residues" evidence="1">
    <location>
        <begin position="308"/>
        <end position="320"/>
    </location>
</feature>
<feature type="region of interest" description="Disordered" evidence="1">
    <location>
        <begin position="725"/>
        <end position="770"/>
    </location>
</feature>
<evidence type="ECO:0000313" key="3">
    <source>
        <dbReference type="Proteomes" id="UP001152759"/>
    </source>
</evidence>
<protein>
    <submittedName>
        <fullName evidence="2">Uncharacterized protein</fullName>
    </submittedName>
</protein>
<name>A0A9P0AED0_BEMTA</name>
<feature type="compositionally biased region" description="Basic and acidic residues" evidence="1">
    <location>
        <begin position="293"/>
        <end position="305"/>
    </location>
</feature>
<sequence length="1719" mass="189419">MEYLLPSEVARLVYGYLECEKCFEAANAFLKTSEHLRECYQISLLNRKFSTNVMGYSLYKCLDQFCAIHRLVQDRIETMRVNHISSRELVDQVAYLIDVECKGHSTVMFNITVPVQEDINKTINETVSNTRKSPPPIPFNETDSMSYSVSMEGLPSTPTWSVTNTTSTPGTQSMPPSSPIVHCLSPSVPETTNLESLPGNCKPPEAKKPRAKRKQVTGENTEDKNSSGNKTGSISDSSARIPEIRIDGRNLNQKQNENENSGELESVIQSIVHQTQSDPLFQNFLDEFLNGEKNIDNAPTKRSEAESENPTSVSKNQTKGVETDKDSETNVASRTNSKESKDPLCSTEGDLSSVNESKINYVEDRESSETISEENDQQLLEINTSAPTNTAAVESNTSHKIQQAQSVKKPSKPAKVAEKMPSHLAPTNHQTFSVVKMGKVTSLTQKNPSSSSIVVLDATSTVPTSIQAGTGTVPLPHRMVTLPNHPATSLIKGILSPSLFADSTLPLNRKKNIPPTVLITEDLLNPPKHGIYTKDVKPCIMVTNQPHSNLVNIAPKNAPMTTPEKETLNTVAPKRQKGNSQGKVSSKGRGKKPSLAVTPKDEGMEVNSEAQEDPPGDFVKSQKTKTLISTSTADSDATSEKTIVPINSPTTVDSNRDFAEMLIEHLSRSNSTDGHVEYFNKSSSSVLGMNGNRSGQSSLAERNEQEASDSECSSVLHTRRLNSVEVDLQSPPNSFKLPLQDSEAGSSDCSGDKTAQEGTGKSADNSKDSQLFSINKDSKESSSNCSVVDTDVNCDVPSSKKVLHCKSSVATVVSNSTCSSVEAPKDNTCPSLPSVNPLSSHDNSLFASESSSVDQTNSSDIQKCSPANTFKITSINLSTDKINSEFKKLISPVIHNRTKKLSLSTPRDKKRHVRALDFCTPTNRDGPPRTALTCPKQTLTGNNSERDDRFKNVCRSQLFESPSSIYPLKSIGEETSTIPVSQEKACAIFQTGGSKSQVKTTERKLSAILESSPNDAKSVCKSNRVKVANNLMPSTVKLQEIDSIHKLLRLPKSELTQFKNQILSRKINKKESDSCQSLTQRDLDFDGSGELTESKPSAIPLIDRCIITQGKIAKRLDSRTTISSDDCSRNSTEVFEHGLGPPVSSPSKASDHFALNRAKSTDSSHNLGYCESESHLSGDKSILHKALVKSQYAANEQKCIGSQVTSPINKRNRKKSNESPRKDEFCSAKFGAIQSVYNQLSKSSQREDAGNIDDFPIEKDSSNNFKDYDANVTTGSSCDDNLFIVTAEEQEIVTAAEESKLKLEYIVPDDVEDHLSFALPKTSCRIDDLVACNTFISPLKTETTHYNGAANQVTFHVVYDESQEQSTQFSASDLKQKEDFLKNAVFLLELENDSGPTVHKLTVSEERTLMYIPSKVEQVKRDGQRKIIKKNVYHQSKGNKPKVTTSTESVQTISSQKLLPSPPHSRSLYSVKNRSKDNPRSMKDNLSPQDLTIKSVQKNFQTSKTSDHQLYLASPKSPNGYQSLTKTHHNLSERNLSSSSKSLSAANLKPPKLLKSSHSPSKSAASEKKHKPDSFSFATPCSLRSSLSPPPVKKRMISSHHRKEWYEVADGTKIHTPKYTKKHEKFSKEKEKSNHDHTAAHSDKRKPEKRHASQSKESVKKRKSRDKDDQALTKKRSKPSLLESDPIKHNQNVLGEFLEKYNLKDINFASMAKDQKRCS</sequence>
<feature type="compositionally biased region" description="Polar residues" evidence="1">
    <location>
        <begin position="1516"/>
        <end position="1525"/>
    </location>
</feature>
<feature type="compositionally biased region" description="Polar residues" evidence="1">
    <location>
        <begin position="1441"/>
        <end position="1458"/>
    </location>
</feature>
<feature type="compositionally biased region" description="Polar residues" evidence="1">
    <location>
        <begin position="250"/>
        <end position="262"/>
    </location>
</feature>
<feature type="compositionally biased region" description="Basic residues" evidence="1">
    <location>
        <begin position="1647"/>
        <end position="1664"/>
    </location>
</feature>
<evidence type="ECO:0000256" key="1">
    <source>
        <dbReference type="SAM" id="MobiDB-lite"/>
    </source>
</evidence>
<feature type="region of interest" description="Disordered" evidence="1">
    <location>
        <begin position="1435"/>
        <end position="1490"/>
    </location>
</feature>
<dbReference type="EMBL" id="OU963866">
    <property type="protein sequence ID" value="CAH0389984.1"/>
    <property type="molecule type" value="Genomic_DNA"/>
</dbReference>
<feature type="compositionally biased region" description="Basic residues" evidence="1">
    <location>
        <begin position="1616"/>
        <end position="1625"/>
    </location>
</feature>
<gene>
    <name evidence="2" type="ORF">BEMITA_LOCUS8753</name>
</gene>
<feature type="region of interest" description="Disordered" evidence="1">
    <location>
        <begin position="1616"/>
        <end position="1689"/>
    </location>
</feature>
<feature type="region of interest" description="Disordered" evidence="1">
    <location>
        <begin position="551"/>
        <end position="642"/>
    </location>
</feature>
<feature type="region of interest" description="Disordered" evidence="1">
    <location>
        <begin position="685"/>
        <end position="713"/>
    </location>
</feature>
<keyword evidence="3" id="KW-1185">Reference proteome</keyword>
<feature type="region of interest" description="Disordered" evidence="1">
    <location>
        <begin position="127"/>
        <end position="262"/>
    </location>
</feature>
<feature type="compositionally biased region" description="Basic and acidic residues" evidence="1">
    <location>
        <begin position="1626"/>
        <end position="1646"/>
    </location>
</feature>
<feature type="compositionally biased region" description="Polar residues" evidence="1">
    <location>
        <begin position="685"/>
        <end position="700"/>
    </location>
</feature>
<reference evidence="2" key="1">
    <citation type="submission" date="2021-12" db="EMBL/GenBank/DDBJ databases">
        <authorList>
            <person name="King R."/>
        </authorList>
    </citation>
    <scope>NUCLEOTIDE SEQUENCE</scope>
</reference>
<proteinExistence type="predicted"/>
<feature type="compositionally biased region" description="Basic and acidic residues" evidence="1">
    <location>
        <begin position="1474"/>
        <end position="1483"/>
    </location>
</feature>
<accession>A0A9P0AED0</accession>
<feature type="compositionally biased region" description="Low complexity" evidence="1">
    <location>
        <begin position="1535"/>
        <end position="1564"/>
    </location>
</feature>
<feature type="compositionally biased region" description="Low complexity" evidence="1">
    <location>
        <begin position="155"/>
        <end position="171"/>
    </location>
</feature>
<feature type="region of interest" description="Disordered" evidence="1">
    <location>
        <begin position="918"/>
        <end position="947"/>
    </location>
</feature>
<feature type="compositionally biased region" description="Polar residues" evidence="1">
    <location>
        <begin position="389"/>
        <end position="408"/>
    </location>
</feature>
<feature type="compositionally biased region" description="Polar residues" evidence="1">
    <location>
        <begin position="756"/>
        <end position="770"/>
    </location>
</feature>
<dbReference type="Proteomes" id="UP001152759">
    <property type="component" value="Chromosome 5"/>
</dbReference>
<organism evidence="2 3">
    <name type="scientific">Bemisia tabaci</name>
    <name type="common">Sweetpotato whitefly</name>
    <name type="synonym">Aleurodes tabaci</name>
    <dbReference type="NCBI Taxonomy" id="7038"/>
    <lineage>
        <taxon>Eukaryota</taxon>
        <taxon>Metazoa</taxon>
        <taxon>Ecdysozoa</taxon>
        <taxon>Arthropoda</taxon>
        <taxon>Hexapoda</taxon>
        <taxon>Insecta</taxon>
        <taxon>Pterygota</taxon>
        <taxon>Neoptera</taxon>
        <taxon>Paraneoptera</taxon>
        <taxon>Hemiptera</taxon>
        <taxon>Sternorrhyncha</taxon>
        <taxon>Aleyrodoidea</taxon>
        <taxon>Aleyrodidae</taxon>
        <taxon>Aleyrodinae</taxon>
        <taxon>Bemisia</taxon>
    </lineage>
</organism>
<evidence type="ECO:0000313" key="2">
    <source>
        <dbReference type="EMBL" id="CAH0389984.1"/>
    </source>
</evidence>